<evidence type="ECO:0000313" key="1">
    <source>
        <dbReference type="EMBL" id="ETI59348.1"/>
    </source>
</evidence>
<keyword evidence="2" id="KW-1185">Reference proteome</keyword>
<dbReference type="EMBL" id="AYOZ01000034">
    <property type="protein sequence ID" value="ETI59348.1"/>
    <property type="molecule type" value="Genomic_DNA"/>
</dbReference>
<gene>
    <name evidence="1" type="ORF">D104_12360</name>
</gene>
<dbReference type="AlphaFoldDB" id="W1RWY3"/>
<accession>W1RWY3</accession>
<reference evidence="1 2" key="1">
    <citation type="journal article" date="2014" name="Genome Announc.">
        <title>Draft Genome Sequence of Marinomonas sp. Strain D104, a Polycyclic Aromatic Hydrocarbon-Degrading Bacterium from the Deep-Sea Sediment of the Arctic Ocean.</title>
        <authorList>
            <person name="Dong C."/>
            <person name="Bai X."/>
            <person name="Lai Q."/>
            <person name="Xie Y."/>
            <person name="Chen X."/>
            <person name="Shao Z."/>
        </authorList>
    </citation>
    <scope>NUCLEOTIDE SEQUENCE [LARGE SCALE GENOMIC DNA]</scope>
    <source>
        <strain evidence="1 2">D104</strain>
    </source>
</reference>
<name>W1RWY3_9GAMM</name>
<sequence>MKKHHLSKGKYKNESFAIKRNIGVLKKDDCLDLQNRKRTDY</sequence>
<dbReference type="Proteomes" id="UP000018857">
    <property type="component" value="Unassembled WGS sequence"/>
</dbReference>
<protein>
    <submittedName>
        <fullName evidence="1">Uncharacterized protein</fullName>
    </submittedName>
</protein>
<proteinExistence type="predicted"/>
<organism evidence="1 2">
    <name type="scientific">Marinomonas profundimaris</name>
    <dbReference type="NCBI Taxonomy" id="1208321"/>
    <lineage>
        <taxon>Bacteria</taxon>
        <taxon>Pseudomonadati</taxon>
        <taxon>Pseudomonadota</taxon>
        <taxon>Gammaproteobacteria</taxon>
        <taxon>Oceanospirillales</taxon>
        <taxon>Oceanospirillaceae</taxon>
        <taxon>Marinomonas</taxon>
    </lineage>
</organism>
<evidence type="ECO:0000313" key="2">
    <source>
        <dbReference type="Proteomes" id="UP000018857"/>
    </source>
</evidence>
<comment type="caution">
    <text evidence="1">The sequence shown here is derived from an EMBL/GenBank/DDBJ whole genome shotgun (WGS) entry which is preliminary data.</text>
</comment>